<reference evidence="1" key="1">
    <citation type="journal article" date="2014" name="Int. J. Syst. Evol. Microbiol.">
        <title>Complete genome sequence of Corynebacterium casei LMG S-19264T (=DSM 44701T), isolated from a smear-ripened cheese.</title>
        <authorList>
            <consortium name="US DOE Joint Genome Institute (JGI-PGF)"/>
            <person name="Walter F."/>
            <person name="Albersmeier A."/>
            <person name="Kalinowski J."/>
            <person name="Ruckert C."/>
        </authorList>
    </citation>
    <scope>NUCLEOTIDE SEQUENCE</scope>
    <source>
        <strain evidence="1">JCM 12289</strain>
    </source>
</reference>
<evidence type="ECO:0000313" key="2">
    <source>
        <dbReference type="EMBL" id="UOO95280.1"/>
    </source>
</evidence>
<dbReference type="Proteomes" id="UP000830542">
    <property type="component" value="Chromosome"/>
</dbReference>
<evidence type="ECO:0000313" key="3">
    <source>
        <dbReference type="Proteomes" id="UP000830542"/>
    </source>
</evidence>
<evidence type="ECO:0000313" key="4">
    <source>
        <dbReference type="Proteomes" id="UP001500962"/>
    </source>
</evidence>
<protein>
    <submittedName>
        <fullName evidence="2">CTP synthetase</fullName>
    </submittedName>
</protein>
<dbReference type="AlphaFoldDB" id="A0AAV3SIL3"/>
<organism evidence="1 4">
    <name type="scientific">Halococcus dombrowskii</name>
    <dbReference type="NCBI Taxonomy" id="179637"/>
    <lineage>
        <taxon>Archaea</taxon>
        <taxon>Methanobacteriati</taxon>
        <taxon>Methanobacteriota</taxon>
        <taxon>Stenosarchaea group</taxon>
        <taxon>Halobacteria</taxon>
        <taxon>Halobacteriales</taxon>
        <taxon>Halococcaceae</taxon>
        <taxon>Halococcus</taxon>
    </lineage>
</organism>
<name>A0AAV3SIL3_HALDO</name>
<reference evidence="2" key="2">
    <citation type="submission" date="2022-04" db="EMBL/GenBank/DDBJ databases">
        <title>Sequencing and genomic assembly of Halococcus dombrowskii.</title>
        <authorList>
            <person name="Lim S.W."/>
            <person name="MacLea K.S."/>
        </authorList>
    </citation>
    <scope>NUCLEOTIDE SEQUENCE</scope>
    <source>
        <strain evidence="2">H4</strain>
    </source>
</reference>
<dbReference type="InterPro" id="IPR055550">
    <property type="entry name" value="DUF7126"/>
</dbReference>
<dbReference type="Proteomes" id="UP001500962">
    <property type="component" value="Unassembled WGS sequence"/>
</dbReference>
<dbReference type="EMBL" id="CP095005">
    <property type="protein sequence ID" value="UOO95280.1"/>
    <property type="molecule type" value="Genomic_DNA"/>
</dbReference>
<proteinExistence type="predicted"/>
<reference evidence="1" key="3">
    <citation type="submission" date="2023-12" db="EMBL/GenBank/DDBJ databases">
        <authorList>
            <person name="Sun Q."/>
            <person name="Inoue M."/>
        </authorList>
    </citation>
    <scope>NUCLEOTIDE SEQUENCE</scope>
    <source>
        <strain evidence="1">JCM 12289</strain>
    </source>
</reference>
<accession>A0AAV3SIL3</accession>
<gene>
    <name evidence="1" type="ORF">GCM10008985_22750</name>
    <name evidence="2" type="ORF">MUK72_00845</name>
</gene>
<keyword evidence="3" id="KW-1185">Reference proteome</keyword>
<evidence type="ECO:0000313" key="1">
    <source>
        <dbReference type="EMBL" id="GAA0465274.1"/>
    </source>
</evidence>
<dbReference type="Pfam" id="PF23443">
    <property type="entry name" value="DUF7126"/>
    <property type="match status" value="1"/>
</dbReference>
<dbReference type="GeneID" id="71760351"/>
<dbReference type="RefSeq" id="WP_244702777.1">
    <property type="nucleotide sequence ID" value="NZ_BAAADN010000034.1"/>
</dbReference>
<dbReference type="EMBL" id="BAAADN010000034">
    <property type="protein sequence ID" value="GAA0465274.1"/>
    <property type="molecule type" value="Genomic_DNA"/>
</dbReference>
<sequence>MSEIKAVFVGPDPEGLGDALKSEGFDVTRIDGIANGSALEEAGIDAAELYVLTDVGQATSIPVAVDRAGELHVVVYTRESLPEFAKGQADLLLDPALFDPETVAEELTGTTR</sequence>
<dbReference type="KEGG" id="hdo:MUK72_00845"/>